<protein>
    <submittedName>
        <fullName evidence="2">Uncharacterized protein</fullName>
    </submittedName>
</protein>
<comment type="caution">
    <text evidence="2">The sequence shown here is derived from an EMBL/GenBank/DDBJ whole genome shotgun (WGS) entry which is preliminary data.</text>
</comment>
<dbReference type="AlphaFoldDB" id="A0AAW1LRD8"/>
<keyword evidence="1" id="KW-0472">Membrane</keyword>
<reference evidence="2 3" key="1">
    <citation type="journal article" date="2024" name="BMC Genomics">
        <title>De novo assembly and annotation of Popillia japonica's genome with initial clues to its potential as an invasive pest.</title>
        <authorList>
            <person name="Cucini C."/>
            <person name="Boschi S."/>
            <person name="Funari R."/>
            <person name="Cardaioli E."/>
            <person name="Iannotti N."/>
            <person name="Marturano G."/>
            <person name="Paoli F."/>
            <person name="Bruttini M."/>
            <person name="Carapelli A."/>
            <person name="Frati F."/>
            <person name="Nardi F."/>
        </authorList>
    </citation>
    <scope>NUCLEOTIDE SEQUENCE [LARGE SCALE GENOMIC DNA]</scope>
    <source>
        <strain evidence="2">DMR45628</strain>
    </source>
</reference>
<dbReference type="EMBL" id="JASPKY010000112">
    <property type="protein sequence ID" value="KAK9736560.1"/>
    <property type="molecule type" value="Genomic_DNA"/>
</dbReference>
<organism evidence="2 3">
    <name type="scientific">Popillia japonica</name>
    <name type="common">Japanese beetle</name>
    <dbReference type="NCBI Taxonomy" id="7064"/>
    <lineage>
        <taxon>Eukaryota</taxon>
        <taxon>Metazoa</taxon>
        <taxon>Ecdysozoa</taxon>
        <taxon>Arthropoda</taxon>
        <taxon>Hexapoda</taxon>
        <taxon>Insecta</taxon>
        <taxon>Pterygota</taxon>
        <taxon>Neoptera</taxon>
        <taxon>Endopterygota</taxon>
        <taxon>Coleoptera</taxon>
        <taxon>Polyphaga</taxon>
        <taxon>Scarabaeiformia</taxon>
        <taxon>Scarabaeidae</taxon>
        <taxon>Rutelinae</taxon>
        <taxon>Popillia</taxon>
    </lineage>
</organism>
<evidence type="ECO:0000256" key="1">
    <source>
        <dbReference type="SAM" id="Phobius"/>
    </source>
</evidence>
<keyword evidence="3" id="KW-1185">Reference proteome</keyword>
<gene>
    <name evidence="2" type="ORF">QE152_g12411</name>
</gene>
<proteinExistence type="predicted"/>
<feature type="transmembrane region" description="Helical" evidence="1">
    <location>
        <begin position="160"/>
        <end position="183"/>
    </location>
</feature>
<dbReference type="Proteomes" id="UP001458880">
    <property type="component" value="Unassembled WGS sequence"/>
</dbReference>
<keyword evidence="1" id="KW-1133">Transmembrane helix</keyword>
<name>A0AAW1LRD8_POPJA</name>
<accession>A0AAW1LRD8</accession>
<evidence type="ECO:0000313" key="3">
    <source>
        <dbReference type="Proteomes" id="UP001458880"/>
    </source>
</evidence>
<keyword evidence="1" id="KW-0812">Transmembrane</keyword>
<sequence length="216" mass="25448">MVLQINASNVWKSNYNNSTVISPLNINYGYLALNSAIHEVNIRMMFNENVNVNQMALYVIVMKKFQFTRRRNSQLELSNSPIWAIITHSENVNTQTAIIDASRLLTKPYSINFNLEDIFYLRVKINCSDNLSLVVNGSQNLKEYFTYQIERPNFTWCTDMLRAGGLVLFLLSPTILYIVYRLLREWHDTKIRIRKNKEQNRRFILYILPEESIEIL</sequence>
<evidence type="ECO:0000313" key="2">
    <source>
        <dbReference type="EMBL" id="KAK9736560.1"/>
    </source>
</evidence>